<dbReference type="RefSeq" id="WP_080022667.1">
    <property type="nucleotide sequence ID" value="NZ_LTAY01000037.1"/>
</dbReference>
<evidence type="ECO:0000313" key="3">
    <source>
        <dbReference type="Proteomes" id="UP000191448"/>
    </source>
</evidence>
<feature type="transmembrane region" description="Helical" evidence="1">
    <location>
        <begin position="6"/>
        <end position="25"/>
    </location>
</feature>
<keyword evidence="1" id="KW-0472">Membrane</keyword>
<evidence type="ECO:0000313" key="2">
    <source>
        <dbReference type="EMBL" id="OPX47891.1"/>
    </source>
</evidence>
<proteinExistence type="predicted"/>
<keyword evidence="1" id="KW-0812">Transmembrane</keyword>
<reference evidence="2 3" key="1">
    <citation type="submission" date="2016-02" db="EMBL/GenBank/DDBJ databases">
        <title>Genome sequence of Clostridium thermobutyricum DSM 4928.</title>
        <authorList>
            <person name="Poehlein A."/>
            <person name="Daniel R."/>
        </authorList>
    </citation>
    <scope>NUCLEOTIDE SEQUENCE [LARGE SCALE GENOMIC DNA]</scope>
    <source>
        <strain evidence="2 3">DSM 4928</strain>
    </source>
</reference>
<evidence type="ECO:0000256" key="1">
    <source>
        <dbReference type="SAM" id="Phobius"/>
    </source>
</evidence>
<accession>A0A1V4SV41</accession>
<sequence>MKIDITVLVGFVATVLSIWGILLKWKKDGVNQESLETKEQTILSTKLDYISRNLDDIKVDLRTRAKENAELKERVIIVEESVKSAHKRITELEEK</sequence>
<dbReference type="AlphaFoldDB" id="A0A1V4SV41"/>
<dbReference type="Proteomes" id="UP000191448">
    <property type="component" value="Unassembled WGS sequence"/>
</dbReference>
<comment type="caution">
    <text evidence="2">The sequence shown here is derived from an EMBL/GenBank/DDBJ whole genome shotgun (WGS) entry which is preliminary data.</text>
</comment>
<name>A0A1V4SV41_9CLOT</name>
<keyword evidence="1" id="KW-1133">Transmembrane helix</keyword>
<gene>
    <name evidence="2" type="ORF">CLTHE_14620</name>
</gene>
<dbReference type="OrthoDB" id="2087365at2"/>
<organism evidence="2 3">
    <name type="scientific">Clostridium thermobutyricum DSM 4928</name>
    <dbReference type="NCBI Taxonomy" id="1121339"/>
    <lineage>
        <taxon>Bacteria</taxon>
        <taxon>Bacillati</taxon>
        <taxon>Bacillota</taxon>
        <taxon>Clostridia</taxon>
        <taxon>Eubacteriales</taxon>
        <taxon>Clostridiaceae</taxon>
        <taxon>Clostridium</taxon>
    </lineage>
</organism>
<protein>
    <submittedName>
        <fullName evidence="2">Uncharacterized protein</fullName>
    </submittedName>
</protein>
<dbReference type="EMBL" id="LTAY01000037">
    <property type="protein sequence ID" value="OPX47891.1"/>
    <property type="molecule type" value="Genomic_DNA"/>
</dbReference>